<evidence type="ECO:0000313" key="4">
    <source>
        <dbReference type="Proteomes" id="UP000663852"/>
    </source>
</evidence>
<feature type="transmembrane region" description="Helical" evidence="1">
    <location>
        <begin position="416"/>
        <end position="437"/>
    </location>
</feature>
<feature type="domain" description="AB hydrolase-1" evidence="2">
    <location>
        <begin position="27"/>
        <end position="262"/>
    </location>
</feature>
<gene>
    <name evidence="3" type="ORF">EDS130_LOCUS1945</name>
</gene>
<dbReference type="Proteomes" id="UP000663852">
    <property type="component" value="Unassembled WGS sequence"/>
</dbReference>
<dbReference type="Gene3D" id="3.40.50.1820">
    <property type="entry name" value="alpha/beta hydrolase"/>
    <property type="match status" value="1"/>
</dbReference>
<dbReference type="AlphaFoldDB" id="A0A813NU52"/>
<dbReference type="SUPFAM" id="SSF53474">
    <property type="entry name" value="alpha/beta-Hydrolases"/>
    <property type="match status" value="1"/>
</dbReference>
<evidence type="ECO:0000259" key="2">
    <source>
        <dbReference type="Pfam" id="PF00561"/>
    </source>
</evidence>
<dbReference type="PANTHER" id="PTHR43433:SF5">
    <property type="entry name" value="AB HYDROLASE-1 DOMAIN-CONTAINING PROTEIN"/>
    <property type="match status" value="1"/>
</dbReference>
<keyword evidence="1" id="KW-0472">Membrane</keyword>
<keyword evidence="1" id="KW-0812">Transmembrane</keyword>
<name>A0A813NU52_ADIRI</name>
<evidence type="ECO:0000256" key="1">
    <source>
        <dbReference type="SAM" id="Phobius"/>
    </source>
</evidence>
<organism evidence="3 4">
    <name type="scientific">Adineta ricciae</name>
    <name type="common">Rotifer</name>
    <dbReference type="NCBI Taxonomy" id="249248"/>
    <lineage>
        <taxon>Eukaryota</taxon>
        <taxon>Metazoa</taxon>
        <taxon>Spiralia</taxon>
        <taxon>Gnathifera</taxon>
        <taxon>Rotifera</taxon>
        <taxon>Eurotatoria</taxon>
        <taxon>Bdelloidea</taxon>
        <taxon>Adinetida</taxon>
        <taxon>Adinetidae</taxon>
        <taxon>Adineta</taxon>
    </lineage>
</organism>
<dbReference type="OrthoDB" id="19657at2759"/>
<protein>
    <recommendedName>
        <fullName evidence="2">AB hydrolase-1 domain-containing protein</fullName>
    </recommendedName>
</protein>
<comment type="caution">
    <text evidence="3">The sequence shown here is derived from an EMBL/GenBank/DDBJ whole genome shotgun (WGS) entry which is preliminary data.</text>
</comment>
<dbReference type="Pfam" id="PF00561">
    <property type="entry name" value="Abhydrolase_1"/>
    <property type="match status" value="1"/>
</dbReference>
<dbReference type="EMBL" id="CAJNOJ010000004">
    <property type="protein sequence ID" value="CAF0744601.1"/>
    <property type="molecule type" value="Genomic_DNA"/>
</dbReference>
<accession>A0A813NU52</accession>
<evidence type="ECO:0000313" key="3">
    <source>
        <dbReference type="EMBL" id="CAF0744601.1"/>
    </source>
</evidence>
<dbReference type="PANTHER" id="PTHR43433">
    <property type="entry name" value="HYDROLASE, ALPHA/BETA FOLD FAMILY PROTEIN"/>
    <property type="match status" value="1"/>
</dbReference>
<feature type="transmembrane region" description="Helical" evidence="1">
    <location>
        <begin position="319"/>
        <end position="339"/>
    </location>
</feature>
<dbReference type="PRINTS" id="PR00111">
    <property type="entry name" value="ABHYDROLASE"/>
</dbReference>
<dbReference type="InterPro" id="IPR000073">
    <property type="entry name" value="AB_hydrolase_1"/>
</dbReference>
<reference evidence="3" key="1">
    <citation type="submission" date="2021-02" db="EMBL/GenBank/DDBJ databases">
        <authorList>
            <person name="Nowell W R."/>
        </authorList>
    </citation>
    <scope>NUCLEOTIDE SEQUENCE</scope>
</reference>
<dbReference type="InterPro" id="IPR029058">
    <property type="entry name" value="AB_hydrolase_fold"/>
</dbReference>
<proteinExistence type="predicted"/>
<sequence length="443" mass="49934">MPYVTLPASSQNLRLYYELFGSGENKILFIMGLLTEGAAWCHQTAFFTEKPAYQCVTYDNRGCGRSSSPLCLHYSTSQMAKDALGLIDHLQWKQCHVVGISMGGMIALELAVLAPERIRSLTLLATHAGGLSGQAPLIGVYHIMQSIFLKDEHTIVENVLQMLYARNTLSNSEIRKSFYDYHLERFRKRIRPSVVGLIGHLAAVCRHYVSYAELLKIRYSPFKCLIMVGTEDRLVREANSYILQRVLGCRLIKLDNAGHGLQNEFANEINKELFHKFETVCKNESTAKSKREIPTDYATEIQAVEQCCQHRTHCFVHDLMGFFKGVGFGTVLYIVFSLIGLTNMKLGTFSLTFQSILLLGCLNGLRHSITCVYKTLCARRFVREHKLQLDRAAHHGGIGITVPNEPKNGIPYDSGFGLPIHSLIVTANLLSLIYWLTFYEPKV</sequence>
<keyword evidence="1" id="KW-1133">Transmembrane helix</keyword>
<dbReference type="InterPro" id="IPR050471">
    <property type="entry name" value="AB_hydrolase"/>
</dbReference>